<evidence type="ECO:0000313" key="1">
    <source>
        <dbReference type="EMBL" id="CAG8023800.1"/>
    </source>
</evidence>
<dbReference type="Proteomes" id="UP001153618">
    <property type="component" value="Unassembled WGS sequence"/>
</dbReference>
<sequence length="137" mass="15467">MALISDLLSASAHLQTSMPSDEYERRIRELVDYCKRLSSTKTLDTSIHEESFLDYLDPSNDSIAYLFVLGVQVQRAQELSGNNCPADIRPGGKLWARTAQFLTRFDRIQVRHNGKEWRQLLEIVAQASQAASKASPL</sequence>
<dbReference type="OrthoDB" id="4239508at2759"/>
<dbReference type="AlphaFoldDB" id="A0A9W4MPZ2"/>
<reference evidence="1" key="1">
    <citation type="submission" date="2021-07" db="EMBL/GenBank/DDBJ databases">
        <authorList>
            <person name="Branca A.L. A."/>
        </authorList>
    </citation>
    <scope>NUCLEOTIDE SEQUENCE</scope>
</reference>
<keyword evidence="2" id="KW-1185">Reference proteome</keyword>
<protein>
    <submittedName>
        <fullName evidence="1">Uncharacterized protein</fullName>
    </submittedName>
</protein>
<organism evidence="1 2">
    <name type="scientific">Penicillium olsonii</name>
    <dbReference type="NCBI Taxonomy" id="99116"/>
    <lineage>
        <taxon>Eukaryota</taxon>
        <taxon>Fungi</taxon>
        <taxon>Dikarya</taxon>
        <taxon>Ascomycota</taxon>
        <taxon>Pezizomycotina</taxon>
        <taxon>Eurotiomycetes</taxon>
        <taxon>Eurotiomycetidae</taxon>
        <taxon>Eurotiales</taxon>
        <taxon>Aspergillaceae</taxon>
        <taxon>Penicillium</taxon>
    </lineage>
</organism>
<evidence type="ECO:0000313" key="2">
    <source>
        <dbReference type="Proteomes" id="UP001153618"/>
    </source>
</evidence>
<proteinExistence type="predicted"/>
<comment type="caution">
    <text evidence="1">The sequence shown here is derived from an EMBL/GenBank/DDBJ whole genome shotgun (WGS) entry which is preliminary data.</text>
</comment>
<gene>
    <name evidence="1" type="ORF">POLS_LOCUS2485</name>
</gene>
<dbReference type="EMBL" id="CAJVOS010000015">
    <property type="protein sequence ID" value="CAG8023800.1"/>
    <property type="molecule type" value="Genomic_DNA"/>
</dbReference>
<name>A0A9W4MPZ2_PENOL</name>
<accession>A0A9W4MPZ2</accession>